<evidence type="ECO:0000313" key="8">
    <source>
        <dbReference type="EMBL" id="MCL6268944.1"/>
    </source>
</evidence>
<name>A0ABT0PC33_9GAMM</name>
<feature type="transmembrane region" description="Helical" evidence="7">
    <location>
        <begin position="302"/>
        <end position="325"/>
    </location>
</feature>
<sequence length="409" mass="42568">MDSENHFKIALVGGQMLFVAFGALVLVPLLTGFDPNVALFTAGVGTLVFQFCTQRRVPLFLGSSFAFIAPIIYSVETWGMPATLGGIMAGGGFYLFLSLMVRLYGRGFLYRLFPPVVVGPVIMVIGLGLSTVAVNMAMGKTGDGSSQIFEQEIATLVAGAALLTTLAAATMGRGLIRLVPILAGVCGGMLAAWFTGICDFSKVTEIGWLTVPPFVFPEWNMNAVLFMLPVAVAPAIEHLGDILAISSVAGEDYMESPGLHRTLLGDGLATSLAAAVGGPPNTTYSEVTGAVMLTKVINPATMTWAAIVAITLAFVGRLGAVLNSIPSPVTGGILVLLFGSISVVGLNTLIKSRVNLSAPRNLCIVSLSLVFGLGGLQIGTSFMALQGVSLTALTAVALNLILPEECQHD</sequence>
<keyword evidence="5 7" id="KW-1133">Transmembrane helix</keyword>
<dbReference type="PANTHER" id="PTHR42810">
    <property type="entry name" value="PURINE PERMEASE C1399.01C-RELATED"/>
    <property type="match status" value="1"/>
</dbReference>
<keyword evidence="6 7" id="KW-0472">Membrane</keyword>
<accession>A0ABT0PC33</accession>
<comment type="similarity">
    <text evidence="2">Belongs to the nucleobase:cation symporter-2 (NCS2) (TC 2.A.40) family.</text>
</comment>
<dbReference type="PANTHER" id="PTHR42810:SF2">
    <property type="entry name" value="PURINE PERMEASE C1399.01C-RELATED"/>
    <property type="match status" value="1"/>
</dbReference>
<reference evidence="8 9" key="1">
    <citation type="submission" date="2022-05" db="EMBL/GenBank/DDBJ databases">
        <authorList>
            <person name="Park J.-S."/>
        </authorList>
    </citation>
    <scope>NUCLEOTIDE SEQUENCE [LARGE SCALE GENOMIC DNA]</scope>
    <source>
        <strain evidence="8 9">2012CJ34-2</strain>
    </source>
</reference>
<feature type="transmembrane region" description="Helical" evidence="7">
    <location>
        <begin position="362"/>
        <end position="378"/>
    </location>
</feature>
<gene>
    <name evidence="8" type="ORF">M3P05_03130</name>
</gene>
<dbReference type="InterPro" id="IPR006043">
    <property type="entry name" value="NCS2"/>
</dbReference>
<evidence type="ECO:0000256" key="3">
    <source>
        <dbReference type="ARBA" id="ARBA00022448"/>
    </source>
</evidence>
<dbReference type="Proteomes" id="UP001203338">
    <property type="component" value="Unassembled WGS sequence"/>
</dbReference>
<proteinExistence type="inferred from homology"/>
<feature type="transmembrane region" description="Helical" evidence="7">
    <location>
        <begin position="59"/>
        <end position="75"/>
    </location>
</feature>
<feature type="transmembrane region" description="Helical" evidence="7">
    <location>
        <begin position="36"/>
        <end position="52"/>
    </location>
</feature>
<evidence type="ECO:0000256" key="2">
    <source>
        <dbReference type="ARBA" id="ARBA00008821"/>
    </source>
</evidence>
<evidence type="ECO:0000256" key="6">
    <source>
        <dbReference type="ARBA" id="ARBA00023136"/>
    </source>
</evidence>
<dbReference type="RefSeq" id="WP_249697775.1">
    <property type="nucleotide sequence ID" value="NZ_JAMFLX010000003.1"/>
</dbReference>
<keyword evidence="3" id="KW-0813">Transport</keyword>
<evidence type="ECO:0000256" key="4">
    <source>
        <dbReference type="ARBA" id="ARBA00022692"/>
    </source>
</evidence>
<dbReference type="EMBL" id="JAMFLX010000003">
    <property type="protein sequence ID" value="MCL6268944.1"/>
    <property type="molecule type" value="Genomic_DNA"/>
</dbReference>
<evidence type="ECO:0000313" key="9">
    <source>
        <dbReference type="Proteomes" id="UP001203338"/>
    </source>
</evidence>
<feature type="transmembrane region" description="Helical" evidence="7">
    <location>
        <begin position="331"/>
        <end position="350"/>
    </location>
</feature>
<keyword evidence="9" id="KW-1185">Reference proteome</keyword>
<dbReference type="InterPro" id="IPR006042">
    <property type="entry name" value="Xan_ur_permease"/>
</dbReference>
<feature type="transmembrane region" description="Helical" evidence="7">
    <location>
        <begin position="87"/>
        <end position="105"/>
    </location>
</feature>
<evidence type="ECO:0000256" key="1">
    <source>
        <dbReference type="ARBA" id="ARBA00004141"/>
    </source>
</evidence>
<protein>
    <submittedName>
        <fullName evidence="8">Uracil-xanthine permease family protein</fullName>
    </submittedName>
</protein>
<comment type="caution">
    <text evidence="8">The sequence shown here is derived from an EMBL/GenBank/DDBJ whole genome shotgun (WGS) entry which is preliminary data.</text>
</comment>
<feature type="transmembrane region" description="Helical" evidence="7">
    <location>
        <begin position="153"/>
        <end position="171"/>
    </location>
</feature>
<feature type="transmembrane region" description="Helical" evidence="7">
    <location>
        <begin position="112"/>
        <end position="133"/>
    </location>
</feature>
<dbReference type="NCBIfam" id="TIGR00801">
    <property type="entry name" value="ncs2"/>
    <property type="match status" value="1"/>
</dbReference>
<dbReference type="Pfam" id="PF00860">
    <property type="entry name" value="Xan_ur_permease"/>
    <property type="match status" value="1"/>
</dbReference>
<keyword evidence="4 7" id="KW-0812">Transmembrane</keyword>
<feature type="transmembrane region" description="Helical" evidence="7">
    <location>
        <begin position="9"/>
        <end position="30"/>
    </location>
</feature>
<organism evidence="8 9">
    <name type="scientific">Parendozoicomonas callyspongiae</name>
    <dbReference type="NCBI Taxonomy" id="2942213"/>
    <lineage>
        <taxon>Bacteria</taxon>
        <taxon>Pseudomonadati</taxon>
        <taxon>Pseudomonadota</taxon>
        <taxon>Gammaproteobacteria</taxon>
        <taxon>Oceanospirillales</taxon>
        <taxon>Endozoicomonadaceae</taxon>
        <taxon>Parendozoicomonas</taxon>
    </lineage>
</organism>
<feature type="transmembrane region" description="Helical" evidence="7">
    <location>
        <begin position="178"/>
        <end position="196"/>
    </location>
</feature>
<evidence type="ECO:0000256" key="7">
    <source>
        <dbReference type="SAM" id="Phobius"/>
    </source>
</evidence>
<feature type="transmembrane region" description="Helical" evidence="7">
    <location>
        <begin position="216"/>
        <end position="236"/>
    </location>
</feature>
<evidence type="ECO:0000256" key="5">
    <source>
        <dbReference type="ARBA" id="ARBA00022989"/>
    </source>
</evidence>
<comment type="subcellular location">
    <subcellularLocation>
        <location evidence="1">Membrane</location>
        <topology evidence="1">Multi-pass membrane protein</topology>
    </subcellularLocation>
</comment>